<dbReference type="InterPro" id="IPR037359">
    <property type="entry name" value="NST/OST"/>
</dbReference>
<feature type="chain" id="PRO_5043541208" description="Sulfotransferase domain-containing protein" evidence="5">
    <location>
        <begin position="20"/>
        <end position="369"/>
    </location>
</feature>
<dbReference type="PANTHER" id="PTHR10605:SF56">
    <property type="entry name" value="BIFUNCTIONAL HEPARAN SULFATE N-DEACETYLASE_N-SULFOTRANSFERASE"/>
    <property type="match status" value="1"/>
</dbReference>
<proteinExistence type="predicted"/>
<evidence type="ECO:0000259" key="6">
    <source>
        <dbReference type="Pfam" id="PF00685"/>
    </source>
</evidence>
<dbReference type="GO" id="GO:0008146">
    <property type="term" value="F:sulfotransferase activity"/>
    <property type="evidence" value="ECO:0007669"/>
    <property type="project" value="InterPro"/>
</dbReference>
<protein>
    <recommendedName>
        <fullName evidence="6">Sulfotransferase domain-containing protein</fullName>
    </recommendedName>
</protein>
<dbReference type="PANTHER" id="PTHR10605">
    <property type="entry name" value="HEPARAN SULFATE SULFOTRANSFERASE"/>
    <property type="match status" value="1"/>
</dbReference>
<evidence type="ECO:0000256" key="3">
    <source>
        <dbReference type="PIRSR" id="PIRSR637359-1"/>
    </source>
</evidence>
<evidence type="ECO:0000256" key="5">
    <source>
        <dbReference type="SAM" id="SignalP"/>
    </source>
</evidence>
<sequence>MVRHTRLFLSVITVAVLHAAVEVPFASGAADNACTRRAVGESLCPELFLIGFQKAGSTALWFYLTYEKGHLGLKYAQGLPADDHKEIHFFDSKYASGIEWYASMYGTRNTTDEISMDATPDYTRVPQVPARIQKELIPDRCRFIVSIRDPVTRAYSWYKHIHAVFLQQDDYDTALQPFGYKFSLMVKYVVPQVLRCIESSENANDVHGNCGYQSAYFHGRHIEIEETGLETQLFGLASSPFSDSLYGYILLHWFKYFNPQQFCVVVYEDLLDNFEEEVAFLKPCLSFYGKEVSIWPSEQLPKLNEQPCESCDKLETFEPENFREIGADLQKNFFLTSNELVRSSLMIFYGRAQPRRWEDAYDLASPASE</sequence>
<keyword evidence="1" id="KW-0808">Transferase</keyword>
<feature type="binding site" evidence="4">
    <location>
        <position position="156"/>
    </location>
    <ligand>
        <name>3'-phosphoadenylyl sulfate</name>
        <dbReference type="ChEBI" id="CHEBI:58339"/>
    </ligand>
</feature>
<feature type="signal peptide" evidence="5">
    <location>
        <begin position="1"/>
        <end position="19"/>
    </location>
</feature>
<keyword evidence="5" id="KW-0732">Signal</keyword>
<feature type="domain" description="Sulfotransferase" evidence="6">
    <location>
        <begin position="46"/>
        <end position="302"/>
    </location>
</feature>
<dbReference type="Proteomes" id="UP001157974">
    <property type="component" value="Unassembled WGS sequence"/>
</dbReference>
<feature type="binding site" evidence="4">
    <location>
        <position position="148"/>
    </location>
    <ligand>
        <name>3'-phosphoadenylyl sulfate</name>
        <dbReference type="ChEBI" id="CHEBI:58339"/>
    </ligand>
</feature>
<dbReference type="InterPro" id="IPR027417">
    <property type="entry name" value="P-loop_NTPase"/>
</dbReference>
<keyword evidence="2" id="KW-0325">Glycoprotein</keyword>
<name>A0AAV8UVP0_9RHOD</name>
<accession>A0AAV8UVP0</accession>
<feature type="active site" description="For sulfotransferase activity" evidence="3">
    <location>
        <position position="54"/>
    </location>
</feature>
<dbReference type="SUPFAM" id="SSF52540">
    <property type="entry name" value="P-loop containing nucleoside triphosphate hydrolases"/>
    <property type="match status" value="1"/>
</dbReference>
<evidence type="ECO:0000256" key="2">
    <source>
        <dbReference type="ARBA" id="ARBA00023180"/>
    </source>
</evidence>
<dbReference type="AlphaFoldDB" id="A0AAV8UVP0"/>
<dbReference type="InterPro" id="IPR000863">
    <property type="entry name" value="Sulfotransferase_dom"/>
</dbReference>
<evidence type="ECO:0000256" key="4">
    <source>
        <dbReference type="PIRSR" id="PIRSR637359-2"/>
    </source>
</evidence>
<reference evidence="7 8" key="1">
    <citation type="journal article" date="2023" name="Nat. Commun.">
        <title>Origin of minicircular mitochondrial genomes in red algae.</title>
        <authorList>
            <person name="Lee Y."/>
            <person name="Cho C.H."/>
            <person name="Lee Y.M."/>
            <person name="Park S.I."/>
            <person name="Yang J.H."/>
            <person name="West J.A."/>
            <person name="Bhattacharya D."/>
            <person name="Yoon H.S."/>
        </authorList>
    </citation>
    <scope>NUCLEOTIDE SEQUENCE [LARGE SCALE GENOMIC DNA]</scope>
    <source>
        <strain evidence="7 8">CCMP1338</strain>
        <tissue evidence="7">Whole cell</tissue>
    </source>
</reference>
<evidence type="ECO:0000256" key="1">
    <source>
        <dbReference type="ARBA" id="ARBA00022679"/>
    </source>
</evidence>
<evidence type="ECO:0000313" key="7">
    <source>
        <dbReference type="EMBL" id="KAJ8906663.1"/>
    </source>
</evidence>
<evidence type="ECO:0000313" key="8">
    <source>
        <dbReference type="Proteomes" id="UP001157974"/>
    </source>
</evidence>
<comment type="caution">
    <text evidence="7">The sequence shown here is derived from an EMBL/GenBank/DDBJ whole genome shotgun (WGS) entry which is preliminary data.</text>
</comment>
<dbReference type="EMBL" id="JAMWBK010000003">
    <property type="protein sequence ID" value="KAJ8906663.1"/>
    <property type="molecule type" value="Genomic_DNA"/>
</dbReference>
<keyword evidence="8" id="KW-1185">Reference proteome</keyword>
<organism evidence="7 8">
    <name type="scientific">Rhodosorus marinus</name>
    <dbReference type="NCBI Taxonomy" id="101924"/>
    <lineage>
        <taxon>Eukaryota</taxon>
        <taxon>Rhodophyta</taxon>
        <taxon>Stylonematophyceae</taxon>
        <taxon>Stylonematales</taxon>
        <taxon>Stylonemataceae</taxon>
        <taxon>Rhodosorus</taxon>
    </lineage>
</organism>
<dbReference type="Gene3D" id="3.40.50.300">
    <property type="entry name" value="P-loop containing nucleotide triphosphate hydrolases"/>
    <property type="match status" value="1"/>
</dbReference>
<dbReference type="Pfam" id="PF00685">
    <property type="entry name" value="Sulfotransfer_1"/>
    <property type="match status" value="1"/>
</dbReference>
<gene>
    <name evidence="7" type="ORF">NDN08_003153</name>
</gene>